<feature type="compositionally biased region" description="Low complexity" evidence="3">
    <location>
        <begin position="450"/>
        <end position="480"/>
    </location>
</feature>
<dbReference type="InterPro" id="IPR036086">
    <property type="entry name" value="ParB/Sulfiredoxin_sf"/>
</dbReference>
<comment type="similarity">
    <text evidence="1">Belongs to the ParB family.</text>
</comment>
<dbReference type="AlphaFoldDB" id="A0A7W9WWE9"/>
<accession>A0A7W9WWE9</accession>
<evidence type="ECO:0000256" key="2">
    <source>
        <dbReference type="ARBA" id="ARBA00022829"/>
    </source>
</evidence>
<feature type="domain" description="ParB-like N-terminal" evidence="4">
    <location>
        <begin position="117"/>
        <end position="208"/>
    </location>
</feature>
<dbReference type="GO" id="GO:0007059">
    <property type="term" value="P:chromosome segregation"/>
    <property type="evidence" value="ECO:0007669"/>
    <property type="project" value="UniProtKB-KW"/>
</dbReference>
<comment type="caution">
    <text evidence="5">The sequence shown here is derived from an EMBL/GenBank/DDBJ whole genome shotgun (WGS) entry which is preliminary data.</text>
</comment>
<evidence type="ECO:0000313" key="6">
    <source>
        <dbReference type="Proteomes" id="UP000571554"/>
    </source>
</evidence>
<protein>
    <submittedName>
        <fullName evidence="5">PRTRC genetic system ParB family protein</fullName>
    </submittedName>
</protein>
<dbReference type="GO" id="GO:0005694">
    <property type="term" value="C:chromosome"/>
    <property type="evidence" value="ECO:0007669"/>
    <property type="project" value="TreeGrafter"/>
</dbReference>
<dbReference type="PANTHER" id="PTHR33375:SF1">
    <property type="entry name" value="CHROMOSOME-PARTITIONING PROTEIN PARB-RELATED"/>
    <property type="match status" value="1"/>
</dbReference>
<dbReference type="EMBL" id="JACHBW010000027">
    <property type="protein sequence ID" value="MBB6106466.1"/>
    <property type="molecule type" value="Genomic_DNA"/>
</dbReference>
<proteinExistence type="inferred from homology"/>
<dbReference type="PANTHER" id="PTHR33375">
    <property type="entry name" value="CHROMOSOME-PARTITIONING PROTEIN PARB-RELATED"/>
    <property type="match status" value="1"/>
</dbReference>
<gene>
    <name evidence="5" type="ORF">F4827_006341</name>
</gene>
<evidence type="ECO:0000259" key="4">
    <source>
        <dbReference type="SMART" id="SM00470"/>
    </source>
</evidence>
<evidence type="ECO:0000256" key="1">
    <source>
        <dbReference type="ARBA" id="ARBA00006295"/>
    </source>
</evidence>
<evidence type="ECO:0000313" key="5">
    <source>
        <dbReference type="EMBL" id="MBB6106466.1"/>
    </source>
</evidence>
<dbReference type="InterPro" id="IPR041468">
    <property type="entry name" value="HTH_ParB/Spo0J"/>
</dbReference>
<dbReference type="InterPro" id="IPR050336">
    <property type="entry name" value="Chromosome_partition/occlusion"/>
</dbReference>
<keyword evidence="6" id="KW-1185">Reference proteome</keyword>
<reference evidence="5 6" key="1">
    <citation type="submission" date="2020-08" db="EMBL/GenBank/DDBJ databases">
        <title>Above-ground endophytic microbial communities from plants in different locations in the United States.</title>
        <authorList>
            <person name="Frank C."/>
        </authorList>
    </citation>
    <scope>NUCLEOTIDE SEQUENCE [LARGE SCALE GENOMIC DNA]</scope>
    <source>
        <strain evidence="5 6">WP4_2_2</strain>
    </source>
</reference>
<dbReference type="SUPFAM" id="SSF109709">
    <property type="entry name" value="KorB DNA-binding domain-like"/>
    <property type="match status" value="1"/>
</dbReference>
<name>A0A7W9WWE9_9BURK</name>
<evidence type="ECO:0000256" key="3">
    <source>
        <dbReference type="SAM" id="MobiDB-lite"/>
    </source>
</evidence>
<keyword evidence="2" id="KW-0159">Chromosome partition</keyword>
<dbReference type="Pfam" id="PF17762">
    <property type="entry name" value="HTH_ParB"/>
    <property type="match status" value="1"/>
</dbReference>
<dbReference type="Pfam" id="PF02195">
    <property type="entry name" value="ParB_N"/>
    <property type="match status" value="1"/>
</dbReference>
<dbReference type="InterPro" id="IPR003115">
    <property type="entry name" value="ParB_N"/>
</dbReference>
<dbReference type="Proteomes" id="UP000571554">
    <property type="component" value="Unassembled WGS sequence"/>
</dbReference>
<sequence length="665" mass="72289">MNGLCRPRLRLAWRICLKRSLARDRVSATSSMSSTRWHFFDPRPGSFRAFFIGESRIESAIFSGTAAASGAISLQYLLRSTRIDTGHHGHSLSSPRESSSRSGRGFPLWRPAMQQALTLRLGDIQTGRNPRKYFDPAKMEEMTASVREQGIIQPVLVRPIGDGRHELVCGERRLRAARAAHGDDYAVPVVIRELDDAEARAIALIENIQRDDMAASEEAVSAAEIVGLCHGDRDEAARQLGWSRAVLDSRLALMNCSVSVLEALNTRSIKLGHAELFAAFTKEQQDKLLPVIVKEGRTVAELKAVLERAACSLSSAIFDKTDCAGCQHNSAAQAEMFGESIGTGNCTNRTCYNEKTDRQLDATAAGLREEFQTVRIVRTGDNHTRVQLVAEGPKGVGVEQSKACYACQNFGAAVSGLPDSLGKVYKGQCFDTVCNMKKVAARIKSEKPETAAAKAASSGGSSKASSPANGDKPATAAPEATVVAESDRVKTYRVALWRKALRREVSVDPALAQRYLLAIVATGQARSIEPAPVNTVWERLIDDKPSVGDFSVAASAAATLDADNAAKLMIALTLSAIQGVDVSYLMTMCRHHKLDLAKHWKLDKEFLELITKSEMKVVADELGLRAAMGEDFKKVFAKSKSEVIDALLSVDGFDYTGKVLKVLKY</sequence>
<dbReference type="SUPFAM" id="SSF110849">
    <property type="entry name" value="ParB/Sulfiredoxin"/>
    <property type="match status" value="1"/>
</dbReference>
<dbReference type="Gene3D" id="3.90.1530.30">
    <property type="match status" value="1"/>
</dbReference>
<dbReference type="InterPro" id="IPR022396">
    <property type="entry name" value="PRTRC_ParB"/>
</dbReference>
<dbReference type="NCBIfam" id="TIGR00180">
    <property type="entry name" value="parB_part"/>
    <property type="match status" value="1"/>
</dbReference>
<dbReference type="Gene3D" id="1.10.10.2830">
    <property type="match status" value="1"/>
</dbReference>
<dbReference type="SMART" id="SM00470">
    <property type="entry name" value="ParB"/>
    <property type="match status" value="1"/>
</dbReference>
<feature type="region of interest" description="Disordered" evidence="3">
    <location>
        <begin position="445"/>
        <end position="480"/>
    </location>
</feature>
<organism evidence="5 6">
    <name type="scientific">Paraburkholderia bannensis</name>
    <dbReference type="NCBI Taxonomy" id="765414"/>
    <lineage>
        <taxon>Bacteria</taxon>
        <taxon>Pseudomonadati</taxon>
        <taxon>Pseudomonadota</taxon>
        <taxon>Betaproteobacteria</taxon>
        <taxon>Burkholderiales</taxon>
        <taxon>Burkholderiaceae</taxon>
        <taxon>Paraburkholderia</taxon>
    </lineage>
</organism>
<dbReference type="NCBIfam" id="TIGR03734">
    <property type="entry name" value="PRTRC_parB"/>
    <property type="match status" value="1"/>
</dbReference>
<dbReference type="InterPro" id="IPR004437">
    <property type="entry name" value="ParB/RepB/Spo0J"/>
</dbReference>
<dbReference type="GO" id="GO:0003677">
    <property type="term" value="F:DNA binding"/>
    <property type="evidence" value="ECO:0007669"/>
    <property type="project" value="InterPro"/>
</dbReference>